<dbReference type="PANTHER" id="PTHR43451:SF1">
    <property type="entry name" value="ACETYLTRANSFERASE"/>
    <property type="match status" value="1"/>
</dbReference>
<feature type="domain" description="N-acetyltransferase" evidence="1">
    <location>
        <begin position="7"/>
        <end position="160"/>
    </location>
</feature>
<evidence type="ECO:0000313" key="2">
    <source>
        <dbReference type="EMBL" id="OGC57627.1"/>
    </source>
</evidence>
<dbReference type="EMBL" id="MEVN01000008">
    <property type="protein sequence ID" value="OGC57627.1"/>
    <property type="molecule type" value="Genomic_DNA"/>
</dbReference>
<evidence type="ECO:0000313" key="3">
    <source>
        <dbReference type="Proteomes" id="UP000177763"/>
    </source>
</evidence>
<dbReference type="Gene3D" id="3.40.630.30">
    <property type="match status" value="1"/>
</dbReference>
<gene>
    <name evidence="2" type="ORF">A3H26_02845</name>
</gene>
<reference evidence="2 3" key="1">
    <citation type="journal article" date="2016" name="Nat. Commun.">
        <title>Thousands of microbial genomes shed light on interconnected biogeochemical processes in an aquifer system.</title>
        <authorList>
            <person name="Anantharaman K."/>
            <person name="Brown C.T."/>
            <person name="Hug L.A."/>
            <person name="Sharon I."/>
            <person name="Castelle C.J."/>
            <person name="Probst A.J."/>
            <person name="Thomas B.C."/>
            <person name="Singh A."/>
            <person name="Wilkins M.J."/>
            <person name="Karaoz U."/>
            <person name="Brodie E.L."/>
            <person name="Williams K.H."/>
            <person name="Hubbard S.S."/>
            <person name="Banfield J.F."/>
        </authorList>
    </citation>
    <scope>NUCLEOTIDE SEQUENCE [LARGE SCALE GENOMIC DNA]</scope>
</reference>
<name>A0A1F4VK51_UNCKA</name>
<dbReference type="InterPro" id="IPR000182">
    <property type="entry name" value="GNAT_dom"/>
</dbReference>
<protein>
    <recommendedName>
        <fullName evidence="1">N-acetyltransferase domain-containing protein</fullName>
    </recommendedName>
</protein>
<dbReference type="Pfam" id="PF13673">
    <property type="entry name" value="Acetyltransf_10"/>
    <property type="match status" value="1"/>
</dbReference>
<dbReference type="STRING" id="1802630.A3H26_02845"/>
<dbReference type="Proteomes" id="UP000177763">
    <property type="component" value="Unassembled WGS sequence"/>
</dbReference>
<dbReference type="InterPro" id="IPR052564">
    <property type="entry name" value="N-acetyltrans/Recomb-assoc"/>
</dbReference>
<proteinExistence type="predicted"/>
<comment type="caution">
    <text evidence="2">The sequence shown here is derived from an EMBL/GenBank/DDBJ whole genome shotgun (WGS) entry which is preliminary data.</text>
</comment>
<accession>A0A1F4VK51</accession>
<dbReference type="InterPro" id="IPR016181">
    <property type="entry name" value="Acyl_CoA_acyltransferase"/>
</dbReference>
<dbReference type="PROSITE" id="PS51186">
    <property type="entry name" value="GNAT"/>
    <property type="match status" value="1"/>
</dbReference>
<evidence type="ECO:0000259" key="1">
    <source>
        <dbReference type="PROSITE" id="PS51186"/>
    </source>
</evidence>
<dbReference type="PANTHER" id="PTHR43451">
    <property type="entry name" value="ACETYLTRANSFERASE (GNAT) FAMILY PROTEIN"/>
    <property type="match status" value="1"/>
</dbReference>
<organism evidence="2 3">
    <name type="scientific">candidate division WWE3 bacterium RIFCSPLOWO2_12_FULL_36_10</name>
    <dbReference type="NCBI Taxonomy" id="1802630"/>
    <lineage>
        <taxon>Bacteria</taxon>
        <taxon>Katanobacteria</taxon>
    </lineage>
</organism>
<dbReference type="GO" id="GO:0016747">
    <property type="term" value="F:acyltransferase activity, transferring groups other than amino-acyl groups"/>
    <property type="evidence" value="ECO:0007669"/>
    <property type="project" value="InterPro"/>
</dbReference>
<dbReference type="SUPFAM" id="SSF55729">
    <property type="entry name" value="Acyl-CoA N-acyltransferases (Nat)"/>
    <property type="match status" value="1"/>
</dbReference>
<sequence>MFDKVNLKIKKALTTDIPVIVNIHKECVSNTNSTDYTVDSIKEWLHQISEKNVLDQFETTLWYLIKTRNDIIGFCQYSIENKELYQIQISPVYQQKGYGKILYKFIESDFRKNKIEKIKLNATLNAVGFYRKLGFNEIKHINFMLHKESLEMIEMEKDLSKNY</sequence>
<dbReference type="AlphaFoldDB" id="A0A1F4VK51"/>